<dbReference type="InterPro" id="IPR056169">
    <property type="entry name" value="HB_ELP1"/>
</dbReference>
<dbReference type="STRING" id="946362.F2UQJ1"/>
<evidence type="ECO:0000259" key="10">
    <source>
        <dbReference type="Pfam" id="PF23878"/>
    </source>
</evidence>
<feature type="region of interest" description="Disordered" evidence="7">
    <location>
        <begin position="519"/>
        <end position="552"/>
    </location>
</feature>
<evidence type="ECO:0000259" key="11">
    <source>
        <dbReference type="Pfam" id="PF23925"/>
    </source>
</evidence>
<feature type="region of interest" description="Disordered" evidence="7">
    <location>
        <begin position="800"/>
        <end position="838"/>
    </location>
</feature>
<dbReference type="GO" id="GO:0033588">
    <property type="term" value="C:elongator holoenzyme complex"/>
    <property type="evidence" value="ECO:0007669"/>
    <property type="project" value="InterPro"/>
</dbReference>
<evidence type="ECO:0000259" key="8">
    <source>
        <dbReference type="Pfam" id="PF04762"/>
    </source>
</evidence>
<dbReference type="Gene3D" id="2.130.10.10">
    <property type="entry name" value="YVTN repeat-like/Quinoprotein amine dehydrogenase"/>
    <property type="match status" value="1"/>
</dbReference>
<dbReference type="InterPro" id="IPR056166">
    <property type="entry name" value="TPR_ELP1"/>
</dbReference>
<gene>
    <name evidence="13" type="ORF">PTSG_10180</name>
</gene>
<dbReference type="RefSeq" id="XP_004988517.1">
    <property type="nucleotide sequence ID" value="XM_004988460.1"/>
</dbReference>
<dbReference type="GO" id="GO:0005829">
    <property type="term" value="C:cytosol"/>
    <property type="evidence" value="ECO:0007669"/>
    <property type="project" value="TreeGrafter"/>
</dbReference>
<feature type="domain" description="ELP1 N-terminal second beta-propeller" evidence="9">
    <location>
        <begin position="392"/>
        <end position="512"/>
    </location>
</feature>
<feature type="compositionally biased region" description="Basic residues" evidence="7">
    <location>
        <begin position="1347"/>
        <end position="1365"/>
    </location>
</feature>
<dbReference type="SUPFAM" id="SSF69322">
    <property type="entry name" value="Tricorn protease domain 2"/>
    <property type="match status" value="1"/>
</dbReference>
<feature type="domain" description="ELP1 alpha-solenoid" evidence="11">
    <location>
        <begin position="875"/>
        <end position="1082"/>
    </location>
</feature>
<feature type="region of interest" description="Disordered" evidence="7">
    <location>
        <begin position="672"/>
        <end position="733"/>
    </location>
</feature>
<keyword evidence="4" id="KW-0963">Cytoplasm</keyword>
<organism evidence="14">
    <name type="scientific">Salpingoeca rosetta (strain ATCC 50818 / BSB-021)</name>
    <dbReference type="NCBI Taxonomy" id="946362"/>
    <lineage>
        <taxon>Eukaryota</taxon>
        <taxon>Choanoflagellata</taxon>
        <taxon>Craspedida</taxon>
        <taxon>Salpingoecidae</taxon>
        <taxon>Salpingoeca</taxon>
    </lineage>
</organism>
<comment type="subcellular location">
    <subcellularLocation>
        <location evidence="1">Cytoplasm</location>
    </subcellularLocation>
</comment>
<dbReference type="Pfam" id="PF23797">
    <property type="entry name" value="Beta-prop_ELP1_2nd"/>
    <property type="match status" value="2"/>
</dbReference>
<dbReference type="InParanoid" id="F2UQJ1"/>
<dbReference type="Pfam" id="PF23936">
    <property type="entry name" value="HB_ELP1"/>
    <property type="match status" value="1"/>
</dbReference>
<keyword evidence="14" id="KW-1185">Reference proteome</keyword>
<feature type="region of interest" description="Disordered" evidence="7">
    <location>
        <begin position="1568"/>
        <end position="1599"/>
    </location>
</feature>
<protein>
    <recommendedName>
        <fullName evidence="6">Elongator complex protein 1</fullName>
    </recommendedName>
</protein>
<dbReference type="GO" id="GO:0000049">
    <property type="term" value="F:tRNA binding"/>
    <property type="evidence" value="ECO:0007669"/>
    <property type="project" value="TreeGrafter"/>
</dbReference>
<accession>F2UQJ1</accession>
<dbReference type="Pfam" id="PF04762">
    <property type="entry name" value="Beta-prop_ELP1_1st"/>
    <property type="match status" value="1"/>
</dbReference>
<feature type="compositionally biased region" description="Basic residues" evidence="7">
    <location>
        <begin position="1374"/>
        <end position="1385"/>
    </location>
</feature>
<dbReference type="InterPro" id="IPR056165">
    <property type="entry name" value="Beta-prop_ELP1_2nd"/>
</dbReference>
<evidence type="ECO:0000256" key="2">
    <source>
        <dbReference type="ARBA" id="ARBA00005043"/>
    </source>
</evidence>
<evidence type="ECO:0000313" key="13">
    <source>
        <dbReference type="EMBL" id="EGD79896.1"/>
    </source>
</evidence>
<evidence type="ECO:0000256" key="1">
    <source>
        <dbReference type="ARBA" id="ARBA00004496"/>
    </source>
</evidence>
<sequence>METIEIVGHRCMRLPAGEEGEPSTAVGITFDLDEDRAMTITSSNDILFFDTDMTQVENTVCTTPMGKPVALAHVGMLDAVYATTDTEMFVVHRGQPEAEYVGSIDCGILAAAWSPDQELLVVINGDGDIVCLSKDLDPIFEHPVVSDEFGADAPVNVGWGKRETQFQGRAGKLANQPKVQDAQVPHDDGAPRIAWRGDGQLFATSTLENNRRVIRTWQRDGTLSATSEKVGGLEQALAWRPSGNLIASTQRLPHRHDVVFFERNGLRHGEFTLPFAQGEVHVEKLAWNCESNILAVWAVALDNGEYATPPAKSYLQLWTSSNYHWYLQHEFRFENGGSDGLFITAFDWHPEDPHRLVIATNTHASQFILRRTTVDSGMWQSNAKHSSVVAVPDGSALQITPLRRVVVPPPMADSTLALTAPIHSCVAPASVSAGFSAAVERNELRPLAVGDVMAAVSSDHTLSLWGRVDHPTKRHLIASCDLRDVLPSSLPAALRVYRHATLCDDVLFITTLTHADGDAGNHDNAETSSPSSPPSPSSPSSSPAAQVSTRPPAVDTVHALHMTTTNADGAQDRDATAPTHTVEYIGCVCMATPHVHVTACAPLPTAMRSVIVQDQHGHLTRVHVAPRHADGGRDDGALEVVMGPCVQVPRLAAACSRIVCLMVEDDNTTDAPTPAAITTGSKSNSTVGTGTTAVGDEETLFTIQEDSDDDDDDDNNEDDNNNGGNSANTDNRDAMMPPALAVVGLTNAFQLVVNEHVVVSDCNSFAHNHDFLVFTTHAHVCRFLRLCRALTQQPQLLLHQQQQQHHQQQPEQLDKASSAVKRKNNNSSGGDGDDHVYDHSTRAVERGSRLVCVPRHDIKVVLQMPRGNLEVICPRPLILSRAKTLLNKHAYADVFFMLRKHRLSLNLLYDHNPGDFEAHVVAFVRALHSSQHLNLFVMELRDEDVTQTMYTIAYQPRSSGSGVPANKTARVCELLRNACVSVNEDGLLDTILTTFIKVQPGGIERALERVLAIHNTPVPAGTGHASANEDRARAALKYMLLLVDVDVLYNEALGSYNLEFALMVAQVAQKDPKQYLPFLNALRQESEVLRRYRIDLHLKRFHKALQHLSNAGPAHFEECLALMKEHELYPEAMRIFRDHDASEVRAVAGAYGQHLLAKREYNQAGILLERAGLYDVALKAYVHALNWRQVFSLTSLRAVPREEVKKVAVDMSEALVGVHRFHDAAHVLHVYGDDATAAAELYVKGKHWDDACLLASQQQQQQQQGDAIMRNIVSPGVLAALRTMCEQYTDMSALIAKRTERLCVVRAGKLEDRRLEALGLLPGDDGEFGDAADGAASDLYSEASTARSRRSGRTRATRTSQRSRRTAASSARSSKGRRKHQAKKYSLKEGGMFEEEALVHALRKLVVQVDKDQDVVRETLLAGLRMGHDDAVDSLQEAYDACRHTIQACMPRIWPPPSTLVHRLPLGVIRFLAGGTSTTGMMAAATGPIPGVAGVGVSGGFESGSVAAHAQALLEQQRAMHAPHLTGTAPATSMMAPTAATITTATATAPPASGVFTSPGPAYGGPLLKVHHHDGNNYDGGDDDDDDGETMQLAARPDFKPAHSWRVITEKHRKTKRK</sequence>
<evidence type="ECO:0000313" key="14">
    <source>
        <dbReference type="Proteomes" id="UP000007799"/>
    </source>
</evidence>
<feature type="compositionally biased region" description="Acidic residues" evidence="7">
    <location>
        <begin position="695"/>
        <end position="720"/>
    </location>
</feature>
<dbReference type="UniPathway" id="UPA00988"/>
<dbReference type="GO" id="GO:0002926">
    <property type="term" value="P:tRNA wobble base 5-methoxycarbonylmethyl-2-thiouridinylation"/>
    <property type="evidence" value="ECO:0007669"/>
    <property type="project" value="TreeGrafter"/>
</dbReference>
<feature type="compositionally biased region" description="Acidic residues" evidence="7">
    <location>
        <begin position="1580"/>
        <end position="1589"/>
    </location>
</feature>
<dbReference type="PANTHER" id="PTHR12747:SF0">
    <property type="entry name" value="ELONGATOR COMPLEX PROTEIN 1"/>
    <property type="match status" value="1"/>
</dbReference>
<dbReference type="PANTHER" id="PTHR12747">
    <property type="entry name" value="ELONGATOR COMPLEX PROTEIN 1"/>
    <property type="match status" value="1"/>
</dbReference>
<evidence type="ECO:0000256" key="3">
    <source>
        <dbReference type="ARBA" id="ARBA00006086"/>
    </source>
</evidence>
<dbReference type="InterPro" id="IPR015943">
    <property type="entry name" value="WD40/YVTN_repeat-like_dom_sf"/>
</dbReference>
<feature type="domain" description="ELP1 TPR" evidence="10">
    <location>
        <begin position="1090"/>
        <end position="1251"/>
    </location>
</feature>
<feature type="compositionally biased region" description="Polar residues" evidence="7">
    <location>
        <begin position="680"/>
        <end position="692"/>
    </location>
</feature>
<evidence type="ECO:0000256" key="4">
    <source>
        <dbReference type="ARBA" id="ARBA00022490"/>
    </source>
</evidence>
<dbReference type="Pfam" id="PF23878">
    <property type="entry name" value="TPR_ELP1"/>
    <property type="match status" value="1"/>
</dbReference>
<evidence type="ECO:0000256" key="7">
    <source>
        <dbReference type="SAM" id="MobiDB-lite"/>
    </source>
</evidence>
<dbReference type="FunCoup" id="F2UQJ1">
    <property type="interactions" value="1234"/>
</dbReference>
<dbReference type="InterPro" id="IPR056167">
    <property type="entry name" value="A-sol_ELP1"/>
</dbReference>
<feature type="compositionally biased region" description="Low complexity" evidence="7">
    <location>
        <begin position="800"/>
        <end position="811"/>
    </location>
</feature>
<evidence type="ECO:0000256" key="6">
    <source>
        <dbReference type="ARBA" id="ARBA00029535"/>
    </source>
</evidence>
<feature type="domain" description="ELP1 three-helical bundle" evidence="12">
    <location>
        <begin position="1272"/>
        <end position="1453"/>
    </location>
</feature>
<dbReference type="OrthoDB" id="40048at2759"/>
<dbReference type="Proteomes" id="UP000007799">
    <property type="component" value="Unassembled WGS sequence"/>
</dbReference>
<dbReference type="OMA" id="WRESLYC"/>
<evidence type="ECO:0000259" key="9">
    <source>
        <dbReference type="Pfam" id="PF23797"/>
    </source>
</evidence>
<feature type="domain" description="ELP1 first N-terminal beta-propeller" evidence="8">
    <location>
        <begin position="85"/>
        <end position="351"/>
    </location>
</feature>
<feature type="domain" description="ELP1 N-terminal second beta-propeller" evidence="9">
    <location>
        <begin position="738"/>
        <end position="851"/>
    </location>
</feature>
<reference evidence="13" key="1">
    <citation type="submission" date="2009-08" db="EMBL/GenBank/DDBJ databases">
        <title>Annotation of Salpingoeca rosetta.</title>
        <authorList>
            <consortium name="The Broad Institute Genome Sequencing Platform"/>
            <person name="Russ C."/>
            <person name="Cuomo C."/>
            <person name="Burger G."/>
            <person name="Gray M.W."/>
            <person name="Holland P.W.H."/>
            <person name="King N."/>
            <person name="Lang F.B.F."/>
            <person name="Roger A.J."/>
            <person name="Ruiz-Trillo I."/>
            <person name="Young S.K."/>
            <person name="Zeng Q."/>
            <person name="Gargeya S."/>
            <person name="Alvarado L."/>
            <person name="Berlin A."/>
            <person name="Chapman S.B."/>
            <person name="Chen Z."/>
            <person name="Freedman E."/>
            <person name="Gellesch M."/>
            <person name="Goldberg J."/>
            <person name="Griggs A."/>
            <person name="Gujja S."/>
            <person name="Heilman E."/>
            <person name="Heiman D."/>
            <person name="Howarth C."/>
            <person name="Mehta T."/>
            <person name="Neiman D."/>
            <person name="Pearson M."/>
            <person name="Roberts A."/>
            <person name="Saif S."/>
            <person name="Shea T."/>
            <person name="Shenoy N."/>
            <person name="Sisk P."/>
            <person name="Stolte C."/>
            <person name="Sykes S."/>
            <person name="White J."/>
            <person name="Yandava C."/>
            <person name="Haas B."/>
            <person name="Nusbaum C."/>
            <person name="Birren B."/>
        </authorList>
    </citation>
    <scope>NUCLEOTIDE SEQUENCE [LARGE SCALE GENOMIC DNA]</scope>
    <source>
        <strain evidence="13">ATCC 50818</strain>
    </source>
</reference>
<evidence type="ECO:0000256" key="5">
    <source>
        <dbReference type="ARBA" id="ARBA00022694"/>
    </source>
</evidence>
<dbReference type="EMBL" id="GL832989">
    <property type="protein sequence ID" value="EGD79896.1"/>
    <property type="molecule type" value="Genomic_DNA"/>
</dbReference>
<comment type="pathway">
    <text evidence="2">tRNA modification; 5-methoxycarbonylmethyl-2-thiouridine-tRNA biosynthesis.</text>
</comment>
<dbReference type="GeneID" id="16069047"/>
<dbReference type="Pfam" id="PF23925">
    <property type="entry name" value="A-sol_ELP1"/>
    <property type="match status" value="1"/>
</dbReference>
<name>F2UQJ1_SALR5</name>
<evidence type="ECO:0000259" key="12">
    <source>
        <dbReference type="Pfam" id="PF23936"/>
    </source>
</evidence>
<comment type="similarity">
    <text evidence="3">Belongs to the ELP1/IKA1 family.</text>
</comment>
<proteinExistence type="inferred from homology"/>
<keyword evidence="5" id="KW-0819">tRNA processing</keyword>
<feature type="region of interest" description="Disordered" evidence="7">
    <location>
        <begin position="1339"/>
        <end position="1385"/>
    </location>
</feature>
<dbReference type="KEGG" id="sre:PTSG_10180"/>
<dbReference type="InterPro" id="IPR006849">
    <property type="entry name" value="Elp1"/>
</dbReference>
<dbReference type="InterPro" id="IPR056164">
    <property type="entry name" value="Beta-prop_ELP1_1st"/>
</dbReference>
<dbReference type="eggNOG" id="KOG1920">
    <property type="taxonomic scope" value="Eukaryota"/>
</dbReference>